<dbReference type="InterPro" id="IPR001138">
    <property type="entry name" value="Zn2Cys6_DnaBD"/>
</dbReference>
<accession>A0A1E4SQF1</accession>
<gene>
    <name evidence="3" type="ORF">CANTADRAFT_3804</name>
</gene>
<dbReference type="CDD" id="cd00067">
    <property type="entry name" value="GAL4"/>
    <property type="match status" value="1"/>
</dbReference>
<feature type="region of interest" description="Disordered" evidence="1">
    <location>
        <begin position="1"/>
        <end position="29"/>
    </location>
</feature>
<dbReference type="GO" id="GO:0000981">
    <property type="term" value="F:DNA-binding transcription factor activity, RNA polymerase II-specific"/>
    <property type="evidence" value="ECO:0007669"/>
    <property type="project" value="InterPro"/>
</dbReference>
<feature type="compositionally biased region" description="Basic and acidic residues" evidence="1">
    <location>
        <begin position="1"/>
        <end position="12"/>
    </location>
</feature>
<keyword evidence="4" id="KW-1185">Reference proteome</keyword>
<evidence type="ECO:0000313" key="3">
    <source>
        <dbReference type="EMBL" id="ODV81729.1"/>
    </source>
</evidence>
<dbReference type="GO" id="GO:0008270">
    <property type="term" value="F:zinc ion binding"/>
    <property type="evidence" value="ECO:0007669"/>
    <property type="project" value="InterPro"/>
</dbReference>
<dbReference type="PROSITE" id="PS50048">
    <property type="entry name" value="ZN2_CY6_FUNGAL_2"/>
    <property type="match status" value="1"/>
</dbReference>
<dbReference type="EMBL" id="KV453909">
    <property type="protein sequence ID" value="ODV81729.1"/>
    <property type="molecule type" value="Genomic_DNA"/>
</dbReference>
<dbReference type="PANTHER" id="PTHR47785">
    <property type="entry name" value="ZN(II)2CYS6 TRANSCRIPTION FACTOR (EUROFUNG)-RELATED-RELATED"/>
    <property type="match status" value="1"/>
</dbReference>
<dbReference type="Proteomes" id="UP000094285">
    <property type="component" value="Unassembled WGS sequence"/>
</dbReference>
<dbReference type="InterPro" id="IPR053181">
    <property type="entry name" value="EcdB-like_regulator"/>
</dbReference>
<dbReference type="InterPro" id="IPR036864">
    <property type="entry name" value="Zn2-C6_fun-type_DNA-bd_sf"/>
</dbReference>
<evidence type="ECO:0000259" key="2">
    <source>
        <dbReference type="PROSITE" id="PS50048"/>
    </source>
</evidence>
<dbReference type="STRING" id="984487.A0A1E4SQF1"/>
<feature type="compositionally biased region" description="Low complexity" evidence="1">
    <location>
        <begin position="13"/>
        <end position="24"/>
    </location>
</feature>
<organism evidence="3 4">
    <name type="scientific">Suhomyces tanzawaensis NRRL Y-17324</name>
    <dbReference type="NCBI Taxonomy" id="984487"/>
    <lineage>
        <taxon>Eukaryota</taxon>
        <taxon>Fungi</taxon>
        <taxon>Dikarya</taxon>
        <taxon>Ascomycota</taxon>
        <taxon>Saccharomycotina</taxon>
        <taxon>Pichiomycetes</taxon>
        <taxon>Debaryomycetaceae</taxon>
        <taxon>Suhomyces</taxon>
    </lineage>
</organism>
<dbReference type="OrthoDB" id="4356994at2759"/>
<dbReference type="Pfam" id="PF00172">
    <property type="entry name" value="Zn_clus"/>
    <property type="match status" value="1"/>
</dbReference>
<protein>
    <recommendedName>
        <fullName evidence="2">Zn(2)-C6 fungal-type domain-containing protein</fullName>
    </recommendedName>
</protein>
<name>A0A1E4SQF1_9ASCO</name>
<dbReference type="RefSeq" id="XP_020066851.1">
    <property type="nucleotide sequence ID" value="XM_020208741.1"/>
</dbReference>
<reference evidence="4" key="1">
    <citation type="submission" date="2016-05" db="EMBL/GenBank/DDBJ databases">
        <title>Comparative genomics of biotechnologically important yeasts.</title>
        <authorList>
            <consortium name="DOE Joint Genome Institute"/>
            <person name="Riley R."/>
            <person name="Haridas S."/>
            <person name="Wolfe K.H."/>
            <person name="Lopes M.R."/>
            <person name="Hittinger C.T."/>
            <person name="Goker M."/>
            <person name="Salamov A."/>
            <person name="Wisecaver J."/>
            <person name="Long T.M."/>
            <person name="Aerts A.L."/>
            <person name="Barry K."/>
            <person name="Choi C."/>
            <person name="Clum A."/>
            <person name="Coughlan A.Y."/>
            <person name="Deshpande S."/>
            <person name="Douglass A.P."/>
            <person name="Hanson S.J."/>
            <person name="Klenk H.-P."/>
            <person name="Labutti K."/>
            <person name="Lapidus A."/>
            <person name="Lindquist E."/>
            <person name="Lipzen A."/>
            <person name="Meier-Kolthoff J.P."/>
            <person name="Ohm R.A."/>
            <person name="Otillar R.P."/>
            <person name="Pangilinan J."/>
            <person name="Peng Y."/>
            <person name="Rokas A."/>
            <person name="Rosa C.A."/>
            <person name="Scheuner C."/>
            <person name="Sibirny A.A."/>
            <person name="Slot J.C."/>
            <person name="Stielow J.B."/>
            <person name="Sun H."/>
            <person name="Kurtzman C.P."/>
            <person name="Blackwell M."/>
            <person name="Grigoriev I.V."/>
            <person name="Jeffries T.W."/>
        </authorList>
    </citation>
    <scope>NUCLEOTIDE SEQUENCE [LARGE SCALE GENOMIC DNA]</scope>
    <source>
        <strain evidence="4">NRRL Y-17324</strain>
    </source>
</reference>
<dbReference type="SMART" id="SM00066">
    <property type="entry name" value="GAL4"/>
    <property type="match status" value="1"/>
</dbReference>
<dbReference type="AlphaFoldDB" id="A0A1E4SQF1"/>
<dbReference type="PROSITE" id="PS00463">
    <property type="entry name" value="ZN2_CY6_FUNGAL_1"/>
    <property type="match status" value="1"/>
</dbReference>
<feature type="domain" description="Zn(2)-C6 fungal-type" evidence="2">
    <location>
        <begin position="146"/>
        <end position="177"/>
    </location>
</feature>
<dbReference type="PANTHER" id="PTHR47785:SF5">
    <property type="entry name" value="ZN(II)2CYS6 TRANSCRIPTION FACTOR (EUROFUNG)"/>
    <property type="match status" value="1"/>
</dbReference>
<dbReference type="Gene3D" id="4.10.240.10">
    <property type="entry name" value="Zn(2)-C6 fungal-type DNA-binding domain"/>
    <property type="match status" value="1"/>
</dbReference>
<evidence type="ECO:0000256" key="1">
    <source>
        <dbReference type="SAM" id="MobiDB-lite"/>
    </source>
</evidence>
<proteinExistence type="predicted"/>
<dbReference type="GeneID" id="30982878"/>
<dbReference type="SUPFAM" id="SSF57701">
    <property type="entry name" value="Zn2/Cys6 DNA-binding domain"/>
    <property type="match status" value="1"/>
</dbReference>
<evidence type="ECO:0000313" key="4">
    <source>
        <dbReference type="Proteomes" id="UP000094285"/>
    </source>
</evidence>
<sequence>MDQKGEQPDHSHGLNSSSTGSNTSAPPGQYVYGVNYYGPNIPPGAQYYGFDPHSDQRPAQPPVMVHQGQLGQPPTHRMLQTPIPPAGPPMGAMPEYPPAHGIPAQPPSFQRVQPPVVVDQQFTPRKPAPPAARGVTNQPRKRALTACDTCRVRKIKCDNGRPRCGSCVKTGNLNCHFRTDDQKDSASPDTSSVDILNKLNVLLKDVQEIKRAQGLDEGDAVAENDVKRRKKDEHHYHFDNCVWDMSLTSILRWGYFRKCLNELESNVNKVIGKLVNSYKNPNALPSANESFERKLEIASALEDLLNNYFSNFINSFFINCHTKVPVLDVLDLIESIEIYKILKKYDPKLTFITILDSYTANGNADELPQMYHEALKAANIENTTYRQEAYKSLCKSVPIVIMACALGAIATPIQLDNLSKFPSSTEERKSFDIGSISDAHTPNQIPKNLPQTRIGIANSLVSFANMITSAYPFTTKSSSIREVVFKLLLSQFYLYCLSPLPAYRAISSACQSMMYYLESKKNRDPYSVAHHEIKESKKEIVDRLFWTCLKLECELRVELSPYVPISGITQVIPPSPFPKIADPVTVEMRSDHSEASQLLANKYYDEHSWYYFLTEIAVRKVDNKMFDELHSLESVLQKTWDQESFYDDSIWVSFIKYLNQYNGIINSLSPSIRNFVLQEIDVDQIYKRMKKRKESKVRSPSPTDFDILDNLDDFLVDDDLLLRAQSESIMYIKTRIISSKLLLFRPIIYLILEDRISFMELLGAAMAVMKSNPPQSSVSFGSLDGSGTVIYSSTSHSDSNASDIDGGLDFYNLLHAPYHYQKQHPDEDFTEDIEYQTQDTDYDDTQSIAQNEFKLKNPPLTKSRILRIFVQHLISIPKLLIPKIGAHRHPGLWYYLRNQFVGNVYQFMLYMKIQEMVRGAMLDPNFQHFISLSSEVSSINDIGAMIEMLMPKQGMIAMFEHSLMLFSYWKEESKDCEIYYDYIKKCLSKL</sequence>